<reference evidence="2" key="1">
    <citation type="submission" date="2018-12" db="EMBL/GenBank/DDBJ databases">
        <title>Tengunoibacter tsumagoiensis gen. nov., sp. nov., Dictyobacter kobayashii sp. nov., D. alpinus sp. nov., and D. joshuensis sp. nov. and description of Dictyobacteraceae fam. nov. within the order Ktedonobacterales isolated from Tengu-no-mugimeshi.</title>
        <authorList>
            <person name="Wang C.M."/>
            <person name="Zheng Y."/>
            <person name="Sakai Y."/>
            <person name="Toyoda A."/>
            <person name="Minakuchi Y."/>
            <person name="Abe K."/>
            <person name="Yokota A."/>
            <person name="Yabe S."/>
        </authorList>
    </citation>
    <scope>NUCLEOTIDE SEQUENCE [LARGE SCALE GENOMIC DNA]</scope>
    <source>
        <strain evidence="2">S-27</strain>
    </source>
</reference>
<proteinExistence type="predicted"/>
<dbReference type="RefSeq" id="WP_126601971.1">
    <property type="nucleotide sequence ID" value="NZ_BIFQ01000002.1"/>
</dbReference>
<evidence type="ECO:0000313" key="2">
    <source>
        <dbReference type="Proteomes" id="UP000287224"/>
    </source>
</evidence>
<name>A0A401ZRE6_9CHLR</name>
<comment type="caution">
    <text evidence="1">The sequence shown here is derived from an EMBL/GenBank/DDBJ whole genome shotgun (WGS) entry which is preliminary data.</text>
</comment>
<dbReference type="OrthoDB" id="9849365at2"/>
<sequence>MAGSQVAVLRQQIELICDSMHQGLSGLAAGTARHTFIVRKHMELQSAQEQMAHVIGDEKSIVAMCEIYERSVLNG</sequence>
<organism evidence="1 2">
    <name type="scientific">Dictyobacter aurantiacus</name>
    <dbReference type="NCBI Taxonomy" id="1936993"/>
    <lineage>
        <taxon>Bacteria</taxon>
        <taxon>Bacillati</taxon>
        <taxon>Chloroflexota</taxon>
        <taxon>Ktedonobacteria</taxon>
        <taxon>Ktedonobacterales</taxon>
        <taxon>Dictyobacteraceae</taxon>
        <taxon>Dictyobacter</taxon>
    </lineage>
</organism>
<dbReference type="AlphaFoldDB" id="A0A401ZRE6"/>
<protein>
    <submittedName>
        <fullName evidence="1">Uncharacterized protein</fullName>
    </submittedName>
</protein>
<gene>
    <name evidence="1" type="ORF">KDAU_68170</name>
</gene>
<accession>A0A401ZRE6</accession>
<evidence type="ECO:0000313" key="1">
    <source>
        <dbReference type="EMBL" id="GCE09488.1"/>
    </source>
</evidence>
<dbReference type="Proteomes" id="UP000287224">
    <property type="component" value="Unassembled WGS sequence"/>
</dbReference>
<keyword evidence="2" id="KW-1185">Reference proteome</keyword>
<dbReference type="EMBL" id="BIFQ01000002">
    <property type="protein sequence ID" value="GCE09488.1"/>
    <property type="molecule type" value="Genomic_DNA"/>
</dbReference>